<organism evidence="2 3">
    <name type="scientific">Dryococelus australis</name>
    <dbReference type="NCBI Taxonomy" id="614101"/>
    <lineage>
        <taxon>Eukaryota</taxon>
        <taxon>Metazoa</taxon>
        <taxon>Ecdysozoa</taxon>
        <taxon>Arthropoda</taxon>
        <taxon>Hexapoda</taxon>
        <taxon>Insecta</taxon>
        <taxon>Pterygota</taxon>
        <taxon>Neoptera</taxon>
        <taxon>Polyneoptera</taxon>
        <taxon>Phasmatodea</taxon>
        <taxon>Verophasmatodea</taxon>
        <taxon>Anareolatae</taxon>
        <taxon>Phasmatidae</taxon>
        <taxon>Eurycanthinae</taxon>
        <taxon>Dryococelus</taxon>
    </lineage>
</organism>
<feature type="region of interest" description="Disordered" evidence="1">
    <location>
        <begin position="1"/>
        <end position="46"/>
    </location>
</feature>
<sequence length="450" mass="49586">MPRQHFSHLEEGPGPKSGRGCWLLPKRSRQDNGNNKEREREREREKVKKKEVAAAWLARSFEKEQRNNERKKIVEEPVSRAKPVGLMSGALSHQLKPVLSHPLSVFLPAISYRWQAVLGTPLLLAWAHYSLSLGGKSWPVECFQDFTQAFGSDRFAVTTERRKLVRLNHFWGFTPLLALRILARCGRCVPPLASCRPEPRAVKVFSEVDGLRHGRPSSSPDETSAGVQDPPCVCAWAALCVAVRASPTLFPLPFAVLALRDCTLVNRQAPAYLQLLSAFDAEKRGSDKGDADTRYKSAIAPTREALNLRALTGEEGIVFPAGQNSPTAQASFQFFAFSEPLGPWIDVRSCLPPFSRLPAFNASGVSIGPSTSLSWKRHDGHTARLARRSDEALGVRVTVARISPSLLDLGRGAVVAGYPRENPPTSGIVRLDSHKRKSGCYPAGNRTEFA</sequence>
<evidence type="ECO:0000256" key="1">
    <source>
        <dbReference type="SAM" id="MobiDB-lite"/>
    </source>
</evidence>
<comment type="caution">
    <text evidence="2">The sequence shown here is derived from an EMBL/GenBank/DDBJ whole genome shotgun (WGS) entry which is preliminary data.</text>
</comment>
<accession>A0ABQ9GHX2</accession>
<proteinExistence type="predicted"/>
<evidence type="ECO:0008006" key="4">
    <source>
        <dbReference type="Google" id="ProtNLM"/>
    </source>
</evidence>
<gene>
    <name evidence="2" type="ORF">PR048_027968</name>
</gene>
<keyword evidence="3" id="KW-1185">Reference proteome</keyword>
<feature type="compositionally biased region" description="Basic and acidic residues" evidence="1">
    <location>
        <begin position="28"/>
        <end position="46"/>
    </location>
</feature>
<evidence type="ECO:0000313" key="3">
    <source>
        <dbReference type="Proteomes" id="UP001159363"/>
    </source>
</evidence>
<reference evidence="2 3" key="1">
    <citation type="submission" date="2023-02" db="EMBL/GenBank/DDBJ databases">
        <title>LHISI_Scaffold_Assembly.</title>
        <authorList>
            <person name="Stuart O.P."/>
            <person name="Cleave R."/>
            <person name="Magrath M.J.L."/>
            <person name="Mikheyev A.S."/>
        </authorList>
    </citation>
    <scope>NUCLEOTIDE SEQUENCE [LARGE SCALE GENOMIC DNA]</scope>
    <source>
        <strain evidence="2">Daus_M_001</strain>
        <tissue evidence="2">Leg muscle</tissue>
    </source>
</reference>
<dbReference type="Proteomes" id="UP001159363">
    <property type="component" value="Chromosome 11"/>
</dbReference>
<evidence type="ECO:0000313" key="2">
    <source>
        <dbReference type="EMBL" id="KAJ8871641.1"/>
    </source>
</evidence>
<protein>
    <recommendedName>
        <fullName evidence="4">Transmembrane protein</fullName>
    </recommendedName>
</protein>
<name>A0ABQ9GHX2_9NEOP</name>
<dbReference type="EMBL" id="JARBHB010000012">
    <property type="protein sequence ID" value="KAJ8871641.1"/>
    <property type="molecule type" value="Genomic_DNA"/>
</dbReference>